<dbReference type="Proteomes" id="UP000199110">
    <property type="component" value="Unassembled WGS sequence"/>
</dbReference>
<organism evidence="3 4">
    <name type="scientific">Jannaschia pohangensis</name>
    <dbReference type="NCBI Taxonomy" id="390807"/>
    <lineage>
        <taxon>Bacteria</taxon>
        <taxon>Pseudomonadati</taxon>
        <taxon>Pseudomonadota</taxon>
        <taxon>Alphaproteobacteria</taxon>
        <taxon>Rhodobacterales</taxon>
        <taxon>Roseobacteraceae</taxon>
        <taxon>Jannaschia</taxon>
    </lineage>
</organism>
<keyword evidence="4" id="KW-1185">Reference proteome</keyword>
<evidence type="ECO:0000313" key="3">
    <source>
        <dbReference type="EMBL" id="SFI28807.1"/>
    </source>
</evidence>
<evidence type="ECO:0000256" key="1">
    <source>
        <dbReference type="SAM" id="Phobius"/>
    </source>
</evidence>
<feature type="transmembrane region" description="Helical" evidence="1">
    <location>
        <begin position="288"/>
        <end position="315"/>
    </location>
</feature>
<evidence type="ECO:0000313" key="4">
    <source>
        <dbReference type="Proteomes" id="UP000199110"/>
    </source>
</evidence>
<keyword evidence="1" id="KW-0472">Membrane</keyword>
<keyword evidence="1" id="KW-0812">Transmembrane</keyword>
<evidence type="ECO:0008006" key="5">
    <source>
        <dbReference type="Google" id="ProtNLM"/>
    </source>
</evidence>
<reference evidence="3 4" key="1">
    <citation type="submission" date="2016-10" db="EMBL/GenBank/DDBJ databases">
        <authorList>
            <person name="de Groot N.N."/>
        </authorList>
    </citation>
    <scope>NUCLEOTIDE SEQUENCE [LARGE SCALE GENOMIC DNA]</scope>
    <source>
        <strain evidence="3 4">DSM 19073</strain>
    </source>
</reference>
<name>A0A1I3GZR5_9RHOB</name>
<feature type="transmembrane region" description="Helical" evidence="1">
    <location>
        <begin position="222"/>
        <end position="242"/>
    </location>
</feature>
<feature type="transmembrane region" description="Helical" evidence="1">
    <location>
        <begin position="327"/>
        <end position="346"/>
    </location>
</feature>
<feature type="signal peptide" evidence="2">
    <location>
        <begin position="1"/>
        <end position="20"/>
    </location>
</feature>
<keyword evidence="1" id="KW-1133">Transmembrane helix</keyword>
<gene>
    <name evidence="3" type="ORF">SAMN04488095_0394</name>
</gene>
<dbReference type="AlphaFoldDB" id="A0A1I3GZR5"/>
<accession>A0A1I3GZR5</accession>
<proteinExistence type="predicted"/>
<feature type="transmembrane region" description="Helical" evidence="1">
    <location>
        <begin position="254"/>
        <end position="276"/>
    </location>
</feature>
<dbReference type="EMBL" id="FORA01000001">
    <property type="protein sequence ID" value="SFI28807.1"/>
    <property type="molecule type" value="Genomic_DNA"/>
</dbReference>
<keyword evidence="2" id="KW-0732">Signal</keyword>
<feature type="chain" id="PRO_5011681618" description="Protein CcmA, bactofilin family" evidence="2">
    <location>
        <begin position="21"/>
        <end position="393"/>
    </location>
</feature>
<protein>
    <recommendedName>
        <fullName evidence="5">Protein CcmA, bactofilin family</fullName>
    </recommendedName>
</protein>
<evidence type="ECO:0000256" key="2">
    <source>
        <dbReference type="SAM" id="SignalP"/>
    </source>
</evidence>
<dbReference type="OrthoDB" id="7948603at2"/>
<sequence length="393" mass="40468">MTRRFLAALLLAAVVLPATADQFDMQSGGDRLISGTRPEATGTAPRDLLISGAQIVMRADVEDDLFAAGFAIDVEGPTGGDVTAAGARVRLDADVGADATVTGGIVTLDDASDVIGNARIFAGSATISGKVGGSLVAMASEIRLNGQITGDVRIQANALSFGPDARIDGRLVMALPEEMDVPTSVAPSVRVSYEYIDAEGWRDFDELAWDNMPEAPTAMAIGGGYLLGLAFLLVTGAAFLALMPDGVANMRRMALAQPGITMLVGGVGFSTLVGLIPVSAMSVIGLPLLPIAILAVILAWGLGYLLGAYVLAMAIGQAAGLGDSPTLPVRLAILACAITGMALLNFIPFVGWIVNLALVFLGVGAMTKGVLRRLMPDVDTAAHDEMMKSQVGD</sequence>
<dbReference type="RefSeq" id="WP_139212206.1">
    <property type="nucleotide sequence ID" value="NZ_FORA01000001.1"/>
</dbReference>
<dbReference type="STRING" id="390807.SAMN04488095_0394"/>